<dbReference type="GO" id="GO:0022857">
    <property type="term" value="F:transmembrane transporter activity"/>
    <property type="evidence" value="ECO:0007669"/>
    <property type="project" value="InterPro"/>
</dbReference>
<evidence type="ECO:0000256" key="4">
    <source>
        <dbReference type="ARBA" id="ARBA00022989"/>
    </source>
</evidence>
<evidence type="ECO:0000259" key="9">
    <source>
        <dbReference type="Pfam" id="PF12821"/>
    </source>
</evidence>
<feature type="transmembrane region" description="Helical" evidence="7">
    <location>
        <begin position="313"/>
        <end position="335"/>
    </location>
</feature>
<dbReference type="InterPro" id="IPR024528">
    <property type="entry name" value="ThrE_2"/>
</dbReference>
<evidence type="ECO:0000256" key="1">
    <source>
        <dbReference type="ARBA" id="ARBA00004651"/>
    </source>
</evidence>
<dbReference type="GO" id="GO:0015744">
    <property type="term" value="P:succinate transport"/>
    <property type="evidence" value="ECO:0007669"/>
    <property type="project" value="TreeGrafter"/>
</dbReference>
<dbReference type="InterPro" id="IPR010619">
    <property type="entry name" value="ThrE-like_N"/>
</dbReference>
<keyword evidence="5 7" id="KW-0472">Membrane</keyword>
<dbReference type="Pfam" id="PF06738">
    <property type="entry name" value="ThrE"/>
    <property type="match status" value="1"/>
</dbReference>
<dbReference type="AlphaFoldDB" id="A0A1T2Y2Z4"/>
<evidence type="ECO:0000259" key="8">
    <source>
        <dbReference type="Pfam" id="PF06738"/>
    </source>
</evidence>
<reference evidence="10 11" key="1">
    <citation type="submission" date="2016-12" db="EMBL/GenBank/DDBJ databases">
        <title>Draft genome sequences of seven strains of Pseudomonas fluorescens that produce 4-formylaminooxyvinylglycine.</title>
        <authorList>
            <person name="Okrent R.A."/>
            <person name="Manning V.A."/>
            <person name="Trippe K.M."/>
        </authorList>
    </citation>
    <scope>NUCLEOTIDE SEQUENCE [LARGE SCALE GENOMIC DNA]</scope>
    <source>
        <strain evidence="10 11">P5A</strain>
    </source>
</reference>
<dbReference type="PANTHER" id="PTHR34390">
    <property type="entry name" value="UPF0442 PROTEIN YJJB-RELATED"/>
    <property type="match status" value="1"/>
</dbReference>
<proteinExistence type="inferred from homology"/>
<comment type="similarity">
    <text evidence="6">Belongs to the ThrE exporter (TC 2.A.79) family.</text>
</comment>
<evidence type="ECO:0000256" key="6">
    <source>
        <dbReference type="ARBA" id="ARBA00034125"/>
    </source>
</evidence>
<dbReference type="EMBL" id="MSDF01000051">
    <property type="protein sequence ID" value="OPA86530.1"/>
    <property type="molecule type" value="Genomic_DNA"/>
</dbReference>
<name>A0A1T2Y2Z4_PSEFL</name>
<dbReference type="PANTHER" id="PTHR34390:SF2">
    <property type="entry name" value="SUCCINATE TRANSPORTER SUBUNIT YJJP-RELATED"/>
    <property type="match status" value="1"/>
</dbReference>
<feature type="transmembrane region" description="Helical" evidence="7">
    <location>
        <begin position="227"/>
        <end position="251"/>
    </location>
</feature>
<dbReference type="Pfam" id="PF12821">
    <property type="entry name" value="ThrE_2"/>
    <property type="match status" value="1"/>
</dbReference>
<evidence type="ECO:0008006" key="12">
    <source>
        <dbReference type="Google" id="ProtNLM"/>
    </source>
</evidence>
<evidence type="ECO:0000313" key="10">
    <source>
        <dbReference type="EMBL" id="OPA86530.1"/>
    </source>
</evidence>
<comment type="subcellular location">
    <subcellularLocation>
        <location evidence="1">Cell membrane</location>
        <topology evidence="1">Multi-pass membrane protein</topology>
    </subcellularLocation>
</comment>
<sequence>MSEASLERVAHLTARIGRILLTHGADTPHTQRILTDVARALGHPVQVMVTAEALLVTVGSEAQFQTKVGHALSAMTVDMGTLMALQQVVDGICLGTLKAQAIDAQLDAVEQARPEHSPLVMTLGIAITAASLARLFGAQWSVVLAAFMAGLLSVVLRRLMGRYSLNGVATVFITALLSGVGSILVLRAFPGASPVLCLTAAGMILVPGVPLINGVRDLVSGHPGNGLARIATGAMTVLVISFALFVAAASAGDSLPVGTGPGSLALGQDVLFAATAALGYALFFNVPWRVLWVCVLCGMAAHGTRTVAQHLGLDLACASLLGAFAAGLVALLAASRFRVPPVAFAFPGIVALIPGSYGFRAGIGGLQLMSLGADSPLALIADTTSLAITTVIVSAAIAVGLLLALAIQPERHLSEG</sequence>
<gene>
    <name evidence="10" type="ORF">BFW87_25065</name>
</gene>
<feature type="transmembrane region" description="Helical" evidence="7">
    <location>
        <begin position="192"/>
        <end position="215"/>
    </location>
</feature>
<feature type="transmembrane region" description="Helical" evidence="7">
    <location>
        <begin position="167"/>
        <end position="186"/>
    </location>
</feature>
<evidence type="ECO:0000256" key="5">
    <source>
        <dbReference type="ARBA" id="ARBA00023136"/>
    </source>
</evidence>
<protein>
    <recommendedName>
        <fullName evidence="12">Threonine/serine exporter family protein</fullName>
    </recommendedName>
</protein>
<feature type="transmembrane region" description="Helical" evidence="7">
    <location>
        <begin position="142"/>
        <end position="160"/>
    </location>
</feature>
<evidence type="ECO:0000256" key="2">
    <source>
        <dbReference type="ARBA" id="ARBA00022475"/>
    </source>
</evidence>
<keyword evidence="4 7" id="KW-1133">Transmembrane helix</keyword>
<evidence type="ECO:0000256" key="7">
    <source>
        <dbReference type="SAM" id="Phobius"/>
    </source>
</evidence>
<keyword evidence="3 7" id="KW-0812">Transmembrane</keyword>
<evidence type="ECO:0000313" key="11">
    <source>
        <dbReference type="Proteomes" id="UP000190965"/>
    </source>
</evidence>
<organism evidence="10 11">
    <name type="scientific">Pseudomonas fluorescens</name>
    <dbReference type="NCBI Taxonomy" id="294"/>
    <lineage>
        <taxon>Bacteria</taxon>
        <taxon>Pseudomonadati</taxon>
        <taxon>Pseudomonadota</taxon>
        <taxon>Gammaproteobacteria</taxon>
        <taxon>Pseudomonadales</taxon>
        <taxon>Pseudomonadaceae</taxon>
        <taxon>Pseudomonas</taxon>
    </lineage>
</organism>
<feature type="transmembrane region" description="Helical" evidence="7">
    <location>
        <begin position="342"/>
        <end position="363"/>
    </location>
</feature>
<keyword evidence="2" id="KW-1003">Cell membrane</keyword>
<accession>A0A1T2Y2Z4</accession>
<dbReference type="GO" id="GO:0005886">
    <property type="term" value="C:plasma membrane"/>
    <property type="evidence" value="ECO:0007669"/>
    <property type="project" value="UniProtKB-SubCell"/>
</dbReference>
<feature type="transmembrane region" description="Helical" evidence="7">
    <location>
        <begin position="290"/>
        <end position="307"/>
    </location>
</feature>
<feature type="transmembrane region" description="Helical" evidence="7">
    <location>
        <begin position="263"/>
        <end position="283"/>
    </location>
</feature>
<evidence type="ECO:0000256" key="3">
    <source>
        <dbReference type="ARBA" id="ARBA00022692"/>
    </source>
</evidence>
<dbReference type="Proteomes" id="UP000190965">
    <property type="component" value="Unassembled WGS sequence"/>
</dbReference>
<feature type="domain" description="Threonine/Serine exporter ThrE" evidence="9">
    <location>
        <begin position="269"/>
        <end position="405"/>
    </location>
</feature>
<comment type="caution">
    <text evidence="10">The sequence shown here is derived from an EMBL/GenBank/DDBJ whole genome shotgun (WGS) entry which is preliminary data.</text>
</comment>
<feature type="domain" description="Threonine/serine exporter-like N-terminal" evidence="8">
    <location>
        <begin position="12"/>
        <end position="248"/>
    </location>
</feature>
<dbReference type="RefSeq" id="WP_176159820.1">
    <property type="nucleotide sequence ID" value="NZ_MSDF01000051.1"/>
</dbReference>
<feature type="transmembrane region" description="Helical" evidence="7">
    <location>
        <begin position="383"/>
        <end position="407"/>
    </location>
</feature>
<dbReference type="InterPro" id="IPR050539">
    <property type="entry name" value="ThrE_Dicarb/AminoAcid_Exp"/>
</dbReference>